<dbReference type="Proteomes" id="UP000033519">
    <property type="component" value="Unassembled WGS sequence"/>
</dbReference>
<dbReference type="Proteomes" id="UP000182258">
    <property type="component" value="Unassembled WGS sequence"/>
</dbReference>
<evidence type="ECO:0000313" key="4">
    <source>
        <dbReference type="Proteomes" id="UP000182258"/>
    </source>
</evidence>
<dbReference type="AlphaFoldDB" id="A0A0F5Q3G3"/>
<dbReference type="RefSeq" id="WP_046169292.1">
    <property type="nucleotide sequence ID" value="NZ_FOMB01000017.1"/>
</dbReference>
<dbReference type="PATRIC" id="fig|728005.3.peg.108"/>
<reference evidence="1 3" key="1">
    <citation type="submission" date="2015-03" db="EMBL/GenBank/DDBJ databases">
        <authorList>
            <person name="Lepp D."/>
            <person name="Hassan Y.I."/>
            <person name="Li X.-Z."/>
            <person name="Zhou T."/>
        </authorList>
    </citation>
    <scope>NUCLEOTIDE SEQUENCE [LARGE SCALE GENOMIC DNA]</scope>
    <source>
        <strain evidence="1 3">Cr7-05</strain>
    </source>
</reference>
<evidence type="ECO:0000313" key="2">
    <source>
        <dbReference type="EMBL" id="SFD00375.1"/>
    </source>
</evidence>
<protein>
    <submittedName>
        <fullName evidence="2">Uncharacterized protein</fullName>
    </submittedName>
</protein>
<dbReference type="EMBL" id="FOMB01000017">
    <property type="protein sequence ID" value="SFD00375.1"/>
    <property type="molecule type" value="Genomic_DNA"/>
</dbReference>
<proteinExistence type="predicted"/>
<keyword evidence="3" id="KW-1185">Reference proteome</keyword>
<evidence type="ECO:0000313" key="3">
    <source>
        <dbReference type="Proteomes" id="UP000033519"/>
    </source>
</evidence>
<dbReference type="EMBL" id="LAPV01000011">
    <property type="protein sequence ID" value="KKC34599.1"/>
    <property type="molecule type" value="Genomic_DNA"/>
</dbReference>
<reference evidence="2 4" key="2">
    <citation type="submission" date="2016-10" db="EMBL/GenBank/DDBJ databases">
        <authorList>
            <person name="de Groot N.N."/>
        </authorList>
    </citation>
    <scope>NUCLEOTIDE SEQUENCE [LARGE SCALE GENOMIC DNA]</scope>
    <source>
        <strain evidence="2 4">CGMCC 1.10210</strain>
    </source>
</reference>
<dbReference type="STRING" id="728005.SAMN04488059_11729"/>
<organism evidence="2 4">
    <name type="scientific">Devosia psychrophila</name>
    <dbReference type="NCBI Taxonomy" id="728005"/>
    <lineage>
        <taxon>Bacteria</taxon>
        <taxon>Pseudomonadati</taxon>
        <taxon>Pseudomonadota</taxon>
        <taxon>Alphaproteobacteria</taxon>
        <taxon>Hyphomicrobiales</taxon>
        <taxon>Devosiaceae</taxon>
        <taxon>Devosia</taxon>
    </lineage>
</organism>
<sequence length="90" mass="9787">MSGLNSRISRLEANYGPQVLGRWILLGGDPRPANKTVNAFLSEQGIVRQRTDFVWTGHDEAAPGTPLSLVEVIPVTQTVEEMLAELDNAA</sequence>
<evidence type="ECO:0000313" key="1">
    <source>
        <dbReference type="EMBL" id="KKC34599.1"/>
    </source>
</evidence>
<gene>
    <name evidence="2" type="ORF">SAMN04488059_11729</name>
    <name evidence="1" type="ORF">WH91_01745</name>
</gene>
<accession>A0A0F5Q3G3</accession>
<name>A0A0F5Q3G3_9HYPH</name>